<dbReference type="STRING" id="105984.A0A427XF40"/>
<dbReference type="GO" id="GO:0045721">
    <property type="term" value="P:negative regulation of gluconeogenesis"/>
    <property type="evidence" value="ECO:0007669"/>
    <property type="project" value="TreeGrafter"/>
</dbReference>
<evidence type="ECO:0000313" key="4">
    <source>
        <dbReference type="Proteomes" id="UP000279236"/>
    </source>
</evidence>
<evidence type="ECO:0000256" key="1">
    <source>
        <dbReference type="ARBA" id="ARBA00061469"/>
    </source>
</evidence>
<proteinExistence type="inferred from homology"/>
<comment type="caution">
    <text evidence="3">The sequence shown here is derived from an EMBL/GenBank/DDBJ whole genome shotgun (WGS) entry which is preliminary data.</text>
</comment>
<evidence type="ECO:0008006" key="5">
    <source>
        <dbReference type="Google" id="ProtNLM"/>
    </source>
</evidence>
<dbReference type="OrthoDB" id="62at2759"/>
<organism evidence="3 4">
    <name type="scientific">Apiotrichum porosum</name>
    <dbReference type="NCBI Taxonomy" id="105984"/>
    <lineage>
        <taxon>Eukaryota</taxon>
        <taxon>Fungi</taxon>
        <taxon>Dikarya</taxon>
        <taxon>Basidiomycota</taxon>
        <taxon>Agaricomycotina</taxon>
        <taxon>Tremellomycetes</taxon>
        <taxon>Trichosporonales</taxon>
        <taxon>Trichosporonaceae</taxon>
        <taxon>Apiotrichum</taxon>
    </lineage>
</organism>
<reference evidence="3 4" key="1">
    <citation type="submission" date="2018-11" db="EMBL/GenBank/DDBJ databases">
        <title>Genome sequence of Apiotrichum porosum DSM 27194.</title>
        <authorList>
            <person name="Aliyu H."/>
            <person name="Gorte O."/>
            <person name="Ochsenreither K."/>
        </authorList>
    </citation>
    <scope>NUCLEOTIDE SEQUENCE [LARGE SCALE GENOMIC DNA]</scope>
    <source>
        <strain evidence="3 4">DSM 27194</strain>
    </source>
</reference>
<dbReference type="GO" id="GO:0007039">
    <property type="term" value="P:protein catabolic process in the vacuole"/>
    <property type="evidence" value="ECO:0007669"/>
    <property type="project" value="TreeGrafter"/>
</dbReference>
<dbReference type="InterPro" id="IPR018618">
    <property type="entry name" value="GID4/10-like"/>
</dbReference>
<name>A0A427XF40_9TREE</name>
<feature type="region of interest" description="Disordered" evidence="2">
    <location>
        <begin position="430"/>
        <end position="507"/>
    </location>
</feature>
<dbReference type="PANTHER" id="PTHR14534:SF3">
    <property type="entry name" value="GID COMPLEX SUBUNIT 4 HOMOLOG"/>
    <property type="match status" value="1"/>
</dbReference>
<evidence type="ECO:0000313" key="3">
    <source>
        <dbReference type="EMBL" id="RSH77531.1"/>
    </source>
</evidence>
<dbReference type="GO" id="GO:0043161">
    <property type="term" value="P:proteasome-mediated ubiquitin-dependent protein catabolic process"/>
    <property type="evidence" value="ECO:0007669"/>
    <property type="project" value="TreeGrafter"/>
</dbReference>
<feature type="region of interest" description="Disordered" evidence="2">
    <location>
        <begin position="74"/>
        <end position="93"/>
    </location>
</feature>
<dbReference type="GO" id="GO:0006623">
    <property type="term" value="P:protein targeting to vacuole"/>
    <property type="evidence" value="ECO:0007669"/>
    <property type="project" value="TreeGrafter"/>
</dbReference>
<protein>
    <recommendedName>
        <fullName evidence="5">Vacuolar import and degradation protein</fullName>
    </recommendedName>
</protein>
<evidence type="ECO:0000256" key="2">
    <source>
        <dbReference type="SAM" id="MobiDB-lite"/>
    </source>
</evidence>
<dbReference type="Pfam" id="PF09783">
    <property type="entry name" value="Vac_ImportDeg"/>
    <property type="match status" value="1"/>
</dbReference>
<accession>A0A427XF40</accession>
<dbReference type="AlphaFoldDB" id="A0A427XF40"/>
<feature type="compositionally biased region" description="Low complexity" evidence="2">
    <location>
        <begin position="481"/>
        <end position="507"/>
    </location>
</feature>
<dbReference type="GO" id="GO:0005773">
    <property type="term" value="C:vacuole"/>
    <property type="evidence" value="ECO:0007669"/>
    <property type="project" value="GOC"/>
</dbReference>
<gene>
    <name evidence="3" type="ORF">EHS24_003087</name>
</gene>
<dbReference type="GO" id="GO:0034657">
    <property type="term" value="C:GID complex"/>
    <property type="evidence" value="ECO:0007669"/>
    <property type="project" value="TreeGrafter"/>
</dbReference>
<dbReference type="EMBL" id="RSCE01000015">
    <property type="protein sequence ID" value="RSH77531.1"/>
    <property type="molecule type" value="Genomic_DNA"/>
</dbReference>
<sequence length="546" mass="58122">MPTESSSAVPQGGGTTLPPPAALKCAICGAASLSPVDGVVILGEEIERFCAACFRAESSRGLGLTLGIIPGNQGGAQAQGSSRQGGGGGGITSLTAAARRRSECEPVVLDLARIRDAAVAARRPRSTLHASEGATSQVAPRRPPTPTVREQSADDADSTLCQAGSPSPLPTPLAESQQSPEEPVGIPTPRAGTGSTPKCDPDMSTSLPAPPMSPWATVPSLAAITAAATAAATPSSVKPAALDEEEHPANPLLDVTRSSVKSQGRGCLYPGSIFRGTQNSGRSSYEVDIEIVNVDFNAYTLCGYLTISNLTDSHPQLTTFFDGEIIGPKYGFITGERFGATEHDDIRHWGRFEQFRRTSTRQDVVREEMLFRDPLQDTASGETRPKEREFCFIRLKEKFLVPDHSVRDISGASFAGFYYAIVDFSPAIEVNDEPPASPVIPRSPLRGTGRRMSSTGPRPDPPRRQSTSTTRTAETASGTGPAPRRPSTTAATRPEAPRRASVARAPAVPREATIKGYYFHSLNQEPFQELDLTHVPSYSRGTFELR</sequence>
<comment type="similarity">
    <text evidence="1">Belongs to the GID4/VID24 family.</text>
</comment>
<dbReference type="Proteomes" id="UP000279236">
    <property type="component" value="Unassembled WGS sequence"/>
</dbReference>
<dbReference type="GeneID" id="39587630"/>
<feature type="region of interest" description="Disordered" evidence="2">
    <location>
        <begin position="119"/>
        <end position="212"/>
    </location>
</feature>
<keyword evidence="4" id="KW-1185">Reference proteome</keyword>
<dbReference type="PANTHER" id="PTHR14534">
    <property type="entry name" value="VACUOLAR IMPORT AND DEGRADATION PROTEIN 24"/>
    <property type="match status" value="1"/>
</dbReference>
<dbReference type="RefSeq" id="XP_028472678.1">
    <property type="nucleotide sequence ID" value="XM_028618790.1"/>
</dbReference>